<name>A0A4P9XNF4_9FUNG</name>
<gene>
    <name evidence="2" type="ORF">THASP1DRAFT_24377</name>
</gene>
<sequence length="487" mass="52937">MGGWEFHGAVPRLGQPRPSTAPATGSSASGLKSDAPTPDTTNTPSSSSAAGQPRCFELVSPMNPYSRRPVPCHLEKTVKKPLARPKNASLNGKMLKSAAGSSVPRGLDVTLTCRAKNEEICNKARSSFEMASAIIGNVLVLNEPLTVNATIYPFCAENSDLCSKEFQLLGGASPARTMLRKDDDGFYRIYPQSLVKQLNHTQHPSYGSFDISAEFNADGNFWFQEDGAIKKGQSDFLFVVVHEMIHGLGFTTSWADYINKIPSAITPNPLSPDADPLDTDTFRFDGFFENAFDRHLVQVPSMVPLSNLTRVLNRFNGGIGTVYKDQIEFINKLTQSPEYEMAARAFNLSTTRGSLGFLPSDSVSGNDVVLMETNLKSGFVQGSSISHVEYQTYSNTPDFLMRYLQDPGTLLQQDIEGSGNYAGGAIGPKLIRCLQTLGYRINKNPQRIAMYQIQSESGADSMTALRGYASWHASLAAVAAVTLAALL</sequence>
<organism evidence="2 3">
    <name type="scientific">Thamnocephalis sphaerospora</name>
    <dbReference type="NCBI Taxonomy" id="78915"/>
    <lineage>
        <taxon>Eukaryota</taxon>
        <taxon>Fungi</taxon>
        <taxon>Fungi incertae sedis</taxon>
        <taxon>Zoopagomycota</taxon>
        <taxon>Zoopagomycotina</taxon>
        <taxon>Zoopagomycetes</taxon>
        <taxon>Zoopagales</taxon>
        <taxon>Sigmoideomycetaceae</taxon>
        <taxon>Thamnocephalis</taxon>
    </lineage>
</organism>
<evidence type="ECO:0000256" key="1">
    <source>
        <dbReference type="SAM" id="MobiDB-lite"/>
    </source>
</evidence>
<keyword evidence="3" id="KW-1185">Reference proteome</keyword>
<proteinExistence type="predicted"/>
<dbReference type="OrthoDB" id="73465at2759"/>
<reference evidence="3" key="1">
    <citation type="journal article" date="2018" name="Nat. Microbiol.">
        <title>Leveraging single-cell genomics to expand the fungal tree of life.</title>
        <authorList>
            <person name="Ahrendt S.R."/>
            <person name="Quandt C.A."/>
            <person name="Ciobanu D."/>
            <person name="Clum A."/>
            <person name="Salamov A."/>
            <person name="Andreopoulos B."/>
            <person name="Cheng J.F."/>
            <person name="Woyke T."/>
            <person name="Pelin A."/>
            <person name="Henrissat B."/>
            <person name="Reynolds N.K."/>
            <person name="Benny G.L."/>
            <person name="Smith M.E."/>
            <person name="James T.Y."/>
            <person name="Grigoriev I.V."/>
        </authorList>
    </citation>
    <scope>NUCLEOTIDE SEQUENCE [LARGE SCALE GENOMIC DNA]</scope>
    <source>
        <strain evidence="3">RSA 1356</strain>
    </source>
</reference>
<evidence type="ECO:0000313" key="3">
    <source>
        <dbReference type="Proteomes" id="UP000271241"/>
    </source>
</evidence>
<evidence type="ECO:0000313" key="2">
    <source>
        <dbReference type="EMBL" id="RKP07484.1"/>
    </source>
</evidence>
<dbReference type="STRING" id="78915.A0A4P9XNF4"/>
<dbReference type="EMBL" id="KZ992713">
    <property type="protein sequence ID" value="RKP07484.1"/>
    <property type="molecule type" value="Genomic_DNA"/>
</dbReference>
<dbReference type="AlphaFoldDB" id="A0A4P9XNF4"/>
<protein>
    <recommendedName>
        <fullName evidence="4">Sequence orphan</fullName>
    </recommendedName>
</protein>
<feature type="compositionally biased region" description="Low complexity" evidence="1">
    <location>
        <begin position="18"/>
        <end position="50"/>
    </location>
</feature>
<accession>A0A4P9XNF4</accession>
<feature type="region of interest" description="Disordered" evidence="1">
    <location>
        <begin position="1"/>
        <end position="53"/>
    </location>
</feature>
<dbReference type="Proteomes" id="UP000271241">
    <property type="component" value="Unassembled WGS sequence"/>
</dbReference>
<evidence type="ECO:0008006" key="4">
    <source>
        <dbReference type="Google" id="ProtNLM"/>
    </source>
</evidence>